<sequence>MENKRIGLKAFILLTAYWTSFIFLLAFIAGLAVPAFYYFENGYFNYHWNDFIYTARVGVGAGLPVGIGIWVLAKIEEIRKRKSSSDP</sequence>
<feature type="transmembrane region" description="Helical" evidence="1">
    <location>
        <begin position="12"/>
        <end position="39"/>
    </location>
</feature>
<keyword evidence="3" id="KW-1185">Reference proteome</keyword>
<accession>A0ABX0AS27</accession>
<protein>
    <submittedName>
        <fullName evidence="2">Uncharacterized protein</fullName>
    </submittedName>
</protein>
<name>A0ABX0AS27_9GAMM</name>
<dbReference type="EMBL" id="WSFC01000105">
    <property type="protein sequence ID" value="NDL05873.1"/>
    <property type="molecule type" value="Genomic_DNA"/>
</dbReference>
<proteinExistence type="predicted"/>
<evidence type="ECO:0000313" key="3">
    <source>
        <dbReference type="Proteomes" id="UP000466619"/>
    </source>
</evidence>
<feature type="transmembrane region" description="Helical" evidence="1">
    <location>
        <begin position="51"/>
        <end position="73"/>
    </location>
</feature>
<dbReference type="Proteomes" id="UP000466619">
    <property type="component" value="Unassembled WGS sequence"/>
</dbReference>
<keyword evidence="1" id="KW-0472">Membrane</keyword>
<dbReference type="RefSeq" id="WP_011145468.1">
    <property type="nucleotide sequence ID" value="NZ_CAWPJS010000105.1"/>
</dbReference>
<evidence type="ECO:0000256" key="1">
    <source>
        <dbReference type="SAM" id="Phobius"/>
    </source>
</evidence>
<organism evidence="2 3">
    <name type="scientific">Photorhabdus bodei</name>
    <dbReference type="NCBI Taxonomy" id="2029681"/>
    <lineage>
        <taxon>Bacteria</taxon>
        <taxon>Pseudomonadati</taxon>
        <taxon>Pseudomonadota</taxon>
        <taxon>Gammaproteobacteria</taxon>
        <taxon>Enterobacterales</taxon>
        <taxon>Morganellaceae</taxon>
        <taxon>Photorhabdus</taxon>
    </lineage>
</organism>
<dbReference type="GeneID" id="48847408"/>
<reference evidence="2 3" key="1">
    <citation type="submission" date="2019-12" db="EMBL/GenBank/DDBJ databases">
        <title>Engineering Photorhabdus to improve their lethality against agricultural pests.</title>
        <authorList>
            <person name="Machado R.A.R."/>
        </authorList>
    </citation>
    <scope>NUCLEOTIDE SEQUENCE [LARGE SCALE GENOMIC DNA]</scope>
    <source>
        <strain evidence="2 3">M-CN4</strain>
    </source>
</reference>
<keyword evidence="1" id="KW-0812">Transmembrane</keyword>
<evidence type="ECO:0000313" key="2">
    <source>
        <dbReference type="EMBL" id="NDL05873.1"/>
    </source>
</evidence>
<comment type="caution">
    <text evidence="2">The sequence shown here is derived from an EMBL/GenBank/DDBJ whole genome shotgun (WGS) entry which is preliminary data.</text>
</comment>
<keyword evidence="1" id="KW-1133">Transmembrane helix</keyword>
<gene>
    <name evidence="2" type="ORF">GPY48_22845</name>
</gene>